<dbReference type="GO" id="GO:0006401">
    <property type="term" value="P:RNA catabolic process"/>
    <property type="evidence" value="ECO:0007669"/>
    <property type="project" value="InterPro"/>
</dbReference>
<dbReference type="AlphaFoldDB" id="A0A7W6BIA1"/>
<protein>
    <submittedName>
        <fullName evidence="1">Txe/YoeB family toxin of Txe-Axe toxin-antitoxin module</fullName>
    </submittedName>
</protein>
<reference evidence="1 2" key="1">
    <citation type="submission" date="2020-08" db="EMBL/GenBank/DDBJ databases">
        <title>Genomic Encyclopedia of Type Strains, Phase IV (KMG-IV): sequencing the most valuable type-strain genomes for metagenomic binning, comparative biology and taxonomic classification.</title>
        <authorList>
            <person name="Goeker M."/>
        </authorList>
    </citation>
    <scope>NUCLEOTIDE SEQUENCE [LARGE SCALE GENOMIC DNA]</scope>
    <source>
        <strain evidence="1 2">DSM 26189</strain>
    </source>
</reference>
<name>A0A7W6BIA1_9SPHN</name>
<evidence type="ECO:0000313" key="1">
    <source>
        <dbReference type="EMBL" id="MBB3925427.1"/>
    </source>
</evidence>
<dbReference type="EMBL" id="JACIDT010000003">
    <property type="protein sequence ID" value="MBB3925427.1"/>
    <property type="molecule type" value="Genomic_DNA"/>
</dbReference>
<comment type="caution">
    <text evidence="1">The sequence shown here is derived from an EMBL/GenBank/DDBJ whole genome shotgun (WGS) entry which is preliminary data.</text>
</comment>
<keyword evidence="2" id="KW-1185">Reference proteome</keyword>
<gene>
    <name evidence="1" type="ORF">GGR43_001140</name>
</gene>
<dbReference type="InterPro" id="IPR035093">
    <property type="entry name" value="RelE/ParE_toxin_dom_sf"/>
</dbReference>
<evidence type="ECO:0000313" key="2">
    <source>
        <dbReference type="Proteomes" id="UP000571950"/>
    </source>
</evidence>
<dbReference type="GO" id="GO:0004519">
    <property type="term" value="F:endonuclease activity"/>
    <property type="evidence" value="ECO:0007669"/>
    <property type="project" value="InterPro"/>
</dbReference>
<proteinExistence type="predicted"/>
<dbReference type="RefSeq" id="WP_188070988.1">
    <property type="nucleotide sequence ID" value="NZ_BSPS01000077.1"/>
</dbReference>
<dbReference type="InterPro" id="IPR009614">
    <property type="entry name" value="YoeB_toxin"/>
</dbReference>
<accession>A0A7W6BIA1</accession>
<sequence length="44" mass="5102">MDGAGCSTDWWSRRINQADRPVYRVEGAGDAQRLEIAQCRFHYD</sequence>
<organism evidence="1 2">
    <name type="scientific">Sphingobium jiangsuense</name>
    <dbReference type="NCBI Taxonomy" id="870476"/>
    <lineage>
        <taxon>Bacteria</taxon>
        <taxon>Pseudomonadati</taxon>
        <taxon>Pseudomonadota</taxon>
        <taxon>Alphaproteobacteria</taxon>
        <taxon>Sphingomonadales</taxon>
        <taxon>Sphingomonadaceae</taxon>
        <taxon>Sphingobium</taxon>
    </lineage>
</organism>
<dbReference type="Pfam" id="PF06769">
    <property type="entry name" value="YoeB_toxin"/>
    <property type="match status" value="1"/>
</dbReference>
<dbReference type="Proteomes" id="UP000571950">
    <property type="component" value="Unassembled WGS sequence"/>
</dbReference>
<dbReference type="Gene3D" id="3.30.2310.20">
    <property type="entry name" value="RelE-like"/>
    <property type="match status" value="1"/>
</dbReference>